<evidence type="ECO:0000313" key="2">
    <source>
        <dbReference type="Proteomes" id="UP001054945"/>
    </source>
</evidence>
<dbReference type="Proteomes" id="UP001054945">
    <property type="component" value="Unassembled WGS sequence"/>
</dbReference>
<accession>A0AAV4QR90</accession>
<dbReference type="EMBL" id="BPLR01006688">
    <property type="protein sequence ID" value="GIY11740.1"/>
    <property type="molecule type" value="Genomic_DNA"/>
</dbReference>
<reference evidence="1 2" key="1">
    <citation type="submission" date="2021-06" db="EMBL/GenBank/DDBJ databases">
        <title>Caerostris extrusa draft genome.</title>
        <authorList>
            <person name="Kono N."/>
            <person name="Arakawa K."/>
        </authorList>
    </citation>
    <scope>NUCLEOTIDE SEQUENCE [LARGE SCALE GENOMIC DNA]</scope>
</reference>
<dbReference type="AlphaFoldDB" id="A0AAV4QR90"/>
<evidence type="ECO:0000313" key="1">
    <source>
        <dbReference type="EMBL" id="GIY11740.1"/>
    </source>
</evidence>
<sequence>MLFAYEQCSVRNSTNEAELKTPVFRLGMGLNKTVEQEGSRVVSLDALLGMIIHKCCGKMWVQCSRPRNLLPNGNAHSQQFAARLHW</sequence>
<keyword evidence="2" id="KW-1185">Reference proteome</keyword>
<protein>
    <submittedName>
        <fullName evidence="1">Uncharacterized protein</fullName>
    </submittedName>
</protein>
<name>A0AAV4QR90_CAEEX</name>
<comment type="caution">
    <text evidence="1">The sequence shown here is derived from an EMBL/GenBank/DDBJ whole genome shotgun (WGS) entry which is preliminary data.</text>
</comment>
<proteinExistence type="predicted"/>
<gene>
    <name evidence="1" type="ORF">CEXT_402901</name>
</gene>
<organism evidence="1 2">
    <name type="scientific">Caerostris extrusa</name>
    <name type="common">Bark spider</name>
    <name type="synonym">Caerostris bankana</name>
    <dbReference type="NCBI Taxonomy" id="172846"/>
    <lineage>
        <taxon>Eukaryota</taxon>
        <taxon>Metazoa</taxon>
        <taxon>Ecdysozoa</taxon>
        <taxon>Arthropoda</taxon>
        <taxon>Chelicerata</taxon>
        <taxon>Arachnida</taxon>
        <taxon>Araneae</taxon>
        <taxon>Araneomorphae</taxon>
        <taxon>Entelegynae</taxon>
        <taxon>Araneoidea</taxon>
        <taxon>Araneidae</taxon>
        <taxon>Caerostris</taxon>
    </lineage>
</organism>